<proteinExistence type="predicted"/>
<reference evidence="1 2" key="1">
    <citation type="journal article" date="2024" name="J. Plant Pathol.">
        <title>Sequence and assembly of the genome of Seiridium unicorne, isolate CBS 538.82, causal agent of cypress canker disease.</title>
        <authorList>
            <person name="Scali E."/>
            <person name="Rocca G.D."/>
            <person name="Danti R."/>
            <person name="Garbelotto M."/>
            <person name="Barberini S."/>
            <person name="Baroncelli R."/>
            <person name="Emiliani G."/>
        </authorList>
    </citation>
    <scope>NUCLEOTIDE SEQUENCE [LARGE SCALE GENOMIC DNA]</scope>
    <source>
        <strain evidence="1 2">BM-138-508</strain>
    </source>
</reference>
<evidence type="ECO:0000313" key="2">
    <source>
        <dbReference type="Proteomes" id="UP001408356"/>
    </source>
</evidence>
<keyword evidence="2" id="KW-1185">Reference proteome</keyword>
<sequence length="67" mass="7162">MALVKELIIPASLFGQSATRDSNVELVEATNHLLGPGSSSLSDETPPTLYLDAIHRLGDDNPSPLYL</sequence>
<organism evidence="1 2">
    <name type="scientific">Seiridium unicorne</name>
    <dbReference type="NCBI Taxonomy" id="138068"/>
    <lineage>
        <taxon>Eukaryota</taxon>
        <taxon>Fungi</taxon>
        <taxon>Dikarya</taxon>
        <taxon>Ascomycota</taxon>
        <taxon>Pezizomycotina</taxon>
        <taxon>Sordariomycetes</taxon>
        <taxon>Xylariomycetidae</taxon>
        <taxon>Amphisphaeriales</taxon>
        <taxon>Sporocadaceae</taxon>
        <taxon>Seiridium</taxon>
    </lineage>
</organism>
<dbReference type="Proteomes" id="UP001408356">
    <property type="component" value="Unassembled WGS sequence"/>
</dbReference>
<accession>A0ABR2V7W6</accession>
<name>A0ABR2V7W6_9PEZI</name>
<dbReference type="EMBL" id="JARVKF010000112">
    <property type="protein sequence ID" value="KAK9422639.1"/>
    <property type="molecule type" value="Genomic_DNA"/>
</dbReference>
<comment type="caution">
    <text evidence="1">The sequence shown here is derived from an EMBL/GenBank/DDBJ whole genome shotgun (WGS) entry which is preliminary data.</text>
</comment>
<evidence type="ECO:0000313" key="1">
    <source>
        <dbReference type="EMBL" id="KAK9422639.1"/>
    </source>
</evidence>
<gene>
    <name evidence="1" type="ORF">SUNI508_00502</name>
</gene>
<protein>
    <submittedName>
        <fullName evidence="1">Uncharacterized protein</fullName>
    </submittedName>
</protein>